<dbReference type="RefSeq" id="XP_049308254.1">
    <property type="nucleotide sequence ID" value="XM_049452297.1"/>
</dbReference>
<dbReference type="Proteomes" id="UP001652620">
    <property type="component" value="Chromosome 3"/>
</dbReference>
<gene>
    <name evidence="6" type="primary">LBM</name>
    <name evidence="8 9 10 11" type="synonym">LOC105227773</name>
</gene>
<dbReference type="RefSeq" id="XP_049308256.1">
    <property type="nucleotide sequence ID" value="XM_049452299.1"/>
</dbReference>
<dbReference type="SUPFAM" id="SSF48652">
    <property type="entry name" value="Tetraspanin"/>
    <property type="match status" value="1"/>
</dbReference>
<keyword evidence="3 5" id="KW-1133">Transmembrane helix</keyword>
<keyword evidence="2 5" id="KW-0812">Transmembrane</keyword>
<evidence type="ECO:0000313" key="9">
    <source>
        <dbReference type="RefSeq" id="XP_049308254.1"/>
    </source>
</evidence>
<dbReference type="GO" id="GO:0005886">
    <property type="term" value="C:plasma membrane"/>
    <property type="evidence" value="ECO:0007669"/>
    <property type="project" value="TreeGrafter"/>
</dbReference>
<organism evidence="6">
    <name type="scientific">Bactrocera dorsalis</name>
    <name type="common">Oriental fruit fly</name>
    <name type="synonym">Dacus dorsalis</name>
    <dbReference type="NCBI Taxonomy" id="27457"/>
    <lineage>
        <taxon>Eukaryota</taxon>
        <taxon>Metazoa</taxon>
        <taxon>Ecdysozoa</taxon>
        <taxon>Arthropoda</taxon>
        <taxon>Hexapoda</taxon>
        <taxon>Insecta</taxon>
        <taxon>Pterygota</taxon>
        <taxon>Neoptera</taxon>
        <taxon>Endopterygota</taxon>
        <taxon>Diptera</taxon>
        <taxon>Brachycera</taxon>
        <taxon>Muscomorpha</taxon>
        <taxon>Tephritoidea</taxon>
        <taxon>Tephritidae</taxon>
        <taxon>Bactrocera</taxon>
        <taxon>Bactrocera</taxon>
    </lineage>
</organism>
<dbReference type="RefSeq" id="XP_049308255.1">
    <property type="nucleotide sequence ID" value="XM_049452298.1"/>
</dbReference>
<evidence type="ECO:0000256" key="2">
    <source>
        <dbReference type="ARBA" id="ARBA00022692"/>
    </source>
</evidence>
<dbReference type="CDD" id="cd03127">
    <property type="entry name" value="tetraspanin_LEL"/>
    <property type="match status" value="1"/>
</dbReference>
<dbReference type="AlphaFoldDB" id="A0A034WB73"/>
<dbReference type="Gene3D" id="1.10.1450.10">
    <property type="entry name" value="Tetraspanin"/>
    <property type="match status" value="1"/>
</dbReference>
<evidence type="ECO:0000256" key="3">
    <source>
        <dbReference type="ARBA" id="ARBA00022989"/>
    </source>
</evidence>
<evidence type="ECO:0000313" key="7">
    <source>
        <dbReference type="Proteomes" id="UP001652620"/>
    </source>
</evidence>
<evidence type="ECO:0000256" key="1">
    <source>
        <dbReference type="ARBA" id="ARBA00004141"/>
    </source>
</evidence>
<accession>A0A034WB73</accession>
<feature type="transmembrane region" description="Helical" evidence="5">
    <location>
        <begin position="76"/>
        <end position="99"/>
    </location>
</feature>
<dbReference type="PANTHER" id="PTHR19282">
    <property type="entry name" value="TETRASPANIN"/>
    <property type="match status" value="1"/>
</dbReference>
<dbReference type="OrthoDB" id="6239677at2759"/>
<evidence type="ECO:0000313" key="8">
    <source>
        <dbReference type="RefSeq" id="XP_049308253.1"/>
    </source>
</evidence>
<sequence length="226" mass="25115">MKVPFSKATLWKYVFLVINCLITAFDVLLISCGVVSLGGAGSLAGAYTAASIGFLAMFIAFMGAMASVRQSLILSWAYIVTTVLCIVLETICMIAFGILKDDFYLMAVKRVQGIWDERPETQEEMDEIQEQHHCCGRDSPQDYLPDKQQTLPASCCRWGDCSDDKNIFARGCVDAATSFFNQQSDNLVLIIVGLIAVQVFGVIAAYYFTRSMVNLKQKREQIIINE</sequence>
<evidence type="ECO:0000313" key="10">
    <source>
        <dbReference type="RefSeq" id="XP_049308255.1"/>
    </source>
</evidence>
<evidence type="ECO:0000256" key="5">
    <source>
        <dbReference type="SAM" id="Phobius"/>
    </source>
</evidence>
<feature type="transmembrane region" description="Helical" evidence="5">
    <location>
        <begin position="187"/>
        <end position="209"/>
    </location>
</feature>
<evidence type="ECO:0000313" key="11">
    <source>
        <dbReference type="RefSeq" id="XP_049308256.1"/>
    </source>
</evidence>
<reference evidence="8 9" key="2">
    <citation type="submission" date="2025-05" db="UniProtKB">
        <authorList>
            <consortium name="RefSeq"/>
        </authorList>
    </citation>
    <scope>IDENTIFICATION</scope>
    <source>
        <tissue evidence="8 9">Adult</tissue>
    </source>
</reference>
<protein>
    <submittedName>
        <fullName evidence="8 9">23 kDa integral membrane protein</fullName>
    </submittedName>
    <submittedName>
        <fullName evidence="6">Protein late bloomer</fullName>
    </submittedName>
</protein>
<keyword evidence="4 5" id="KW-0472">Membrane</keyword>
<dbReference type="PANTHER" id="PTHR19282:SF521">
    <property type="entry name" value="IP01817P-RELATED"/>
    <property type="match status" value="1"/>
</dbReference>
<keyword evidence="7" id="KW-1185">Reference proteome</keyword>
<reference evidence="6" key="1">
    <citation type="journal article" date="2014" name="BMC Genomics">
        <title>Characterizing the developmental transcriptome of the oriental fruit fly, Bactrocera dorsalis (Diptera: Tephritidae) through comparative genomic analysis with Drosophila melanogaster utilizing modENCODE datasets.</title>
        <authorList>
            <person name="Geib S.M."/>
            <person name="Calla B."/>
            <person name="Hall B."/>
            <person name="Hou S."/>
            <person name="Manoukis N.C."/>
        </authorList>
    </citation>
    <scope>NUCLEOTIDE SEQUENCE</scope>
    <source>
        <strain evidence="6">Punador</strain>
    </source>
</reference>
<feature type="transmembrane region" description="Helical" evidence="5">
    <location>
        <begin position="44"/>
        <end position="64"/>
    </location>
</feature>
<dbReference type="InterPro" id="IPR008952">
    <property type="entry name" value="Tetraspanin_EC2_sf"/>
</dbReference>
<dbReference type="EMBL" id="GAKP01006146">
    <property type="protein sequence ID" value="JAC52806.1"/>
    <property type="molecule type" value="Transcribed_RNA"/>
</dbReference>
<comment type="subcellular location">
    <subcellularLocation>
        <location evidence="1">Membrane</location>
        <topology evidence="1">Multi-pass membrane protein</topology>
    </subcellularLocation>
</comment>
<dbReference type="Pfam" id="PF00335">
    <property type="entry name" value="Tetraspanin"/>
    <property type="match status" value="1"/>
</dbReference>
<evidence type="ECO:0000313" key="6">
    <source>
        <dbReference type="EMBL" id="JAC52806.1"/>
    </source>
</evidence>
<dbReference type="InterPro" id="IPR018499">
    <property type="entry name" value="Tetraspanin/Peripherin"/>
</dbReference>
<evidence type="ECO:0000256" key="4">
    <source>
        <dbReference type="ARBA" id="ARBA00023136"/>
    </source>
</evidence>
<name>A0A034WB73_BACDO</name>
<dbReference type="RefSeq" id="XP_049308253.1">
    <property type="nucleotide sequence ID" value="XM_049452296.1"/>
</dbReference>
<feature type="transmembrane region" description="Helical" evidence="5">
    <location>
        <begin position="12"/>
        <end position="38"/>
    </location>
</feature>
<proteinExistence type="predicted"/>